<name>M0NF35_9EURY</name>
<dbReference type="Gene3D" id="2.60.40.10">
    <property type="entry name" value="Immunoglobulins"/>
    <property type="match status" value="1"/>
</dbReference>
<keyword evidence="3" id="KW-1185">Reference proteome</keyword>
<protein>
    <recommendedName>
        <fullName evidence="4">CARDB domain-containing protein</fullName>
    </recommendedName>
</protein>
<gene>
    <name evidence="2" type="ORF">C451_01773</name>
</gene>
<sequence>MLGEIPRSKARKAVSIIYQRDSTGTSPELKWTNTPQQSTRDLPQFAIESFQLPNEVTEGENATANVTIANKGNSTRTFRGLIESRVGDNGNWGGVAPITSRVRPGQSIQQNVSVNSSADGSVSYRLAPFNQTKTVEYVPPTFALGRSYTTTENVRVTVSNLQTAQSVQISGKDSRRTPPSGERFVLAKVQAVAVGESEGTPRSGEFALKANGRTFSQEDGLTNPLTSPVEGTPYGGVYDPNSGRTYSWYAVWTAPEQISTDAMTVQWTSREESSGVQGESARWTKDGSNSP</sequence>
<evidence type="ECO:0000313" key="3">
    <source>
        <dbReference type="Proteomes" id="UP000011680"/>
    </source>
</evidence>
<evidence type="ECO:0000256" key="1">
    <source>
        <dbReference type="SAM" id="MobiDB-lite"/>
    </source>
</evidence>
<dbReference type="InterPro" id="IPR013783">
    <property type="entry name" value="Ig-like_fold"/>
</dbReference>
<feature type="region of interest" description="Disordered" evidence="1">
    <location>
        <begin position="268"/>
        <end position="291"/>
    </location>
</feature>
<comment type="caution">
    <text evidence="2">The sequence shown here is derived from an EMBL/GenBank/DDBJ whole genome shotgun (WGS) entry which is preliminary data.</text>
</comment>
<organism evidence="2 3">
    <name type="scientific">Halococcus thailandensis JCM 13552</name>
    <dbReference type="NCBI Taxonomy" id="1227457"/>
    <lineage>
        <taxon>Archaea</taxon>
        <taxon>Methanobacteriati</taxon>
        <taxon>Methanobacteriota</taxon>
        <taxon>Stenosarchaea group</taxon>
        <taxon>Halobacteria</taxon>
        <taxon>Halobacteriales</taxon>
        <taxon>Halococcaceae</taxon>
        <taxon>Halococcus</taxon>
    </lineage>
</organism>
<dbReference type="Proteomes" id="UP000011680">
    <property type="component" value="Unassembled WGS sequence"/>
</dbReference>
<evidence type="ECO:0008006" key="4">
    <source>
        <dbReference type="Google" id="ProtNLM"/>
    </source>
</evidence>
<reference evidence="2 3" key="1">
    <citation type="journal article" date="2014" name="PLoS Genet.">
        <title>Phylogenetically driven sequencing of extremely halophilic archaea reveals strategies for static and dynamic osmo-response.</title>
        <authorList>
            <person name="Becker E.A."/>
            <person name="Seitzer P.M."/>
            <person name="Tritt A."/>
            <person name="Larsen D."/>
            <person name="Krusor M."/>
            <person name="Yao A.I."/>
            <person name="Wu D."/>
            <person name="Madern D."/>
            <person name="Eisen J.A."/>
            <person name="Darling A.E."/>
            <person name="Facciotti M.T."/>
        </authorList>
    </citation>
    <scope>NUCLEOTIDE SEQUENCE [LARGE SCALE GENOMIC DNA]</scope>
    <source>
        <strain evidence="2 3">JCM 13552</strain>
    </source>
</reference>
<dbReference type="eggNOG" id="arCOG10971">
    <property type="taxonomic scope" value="Archaea"/>
</dbReference>
<dbReference type="AlphaFoldDB" id="M0NF35"/>
<proteinExistence type="predicted"/>
<accession>M0NF35</accession>
<dbReference type="EMBL" id="AOMF01000033">
    <property type="protein sequence ID" value="EMA56567.1"/>
    <property type="molecule type" value="Genomic_DNA"/>
</dbReference>
<evidence type="ECO:0000313" key="2">
    <source>
        <dbReference type="EMBL" id="EMA56567.1"/>
    </source>
</evidence>